<dbReference type="InterPro" id="IPR020471">
    <property type="entry name" value="AKR"/>
</dbReference>
<reference evidence="3 4" key="1">
    <citation type="submission" date="2015-03" db="EMBL/GenBank/DDBJ databases">
        <title>Genomics and transcriptomics of the oil-accumulating basidiomycete yeast T. oleaginosus allow insights into substrate utilization and the diverse evolutionary trajectories of mating systems in fungi.</title>
        <authorList>
            <consortium name="DOE Joint Genome Institute"/>
            <person name="Kourist R."/>
            <person name="Kracht O."/>
            <person name="Bracharz F."/>
            <person name="Lipzen A."/>
            <person name="Nolan M."/>
            <person name="Ohm R."/>
            <person name="Grigoriev I."/>
            <person name="Sun S."/>
            <person name="Heitman J."/>
            <person name="Bruck T."/>
            <person name="Nowrousian M."/>
        </authorList>
    </citation>
    <scope>NUCLEOTIDE SEQUENCE [LARGE SCALE GENOMIC DNA]</scope>
    <source>
        <strain evidence="3 4">IBC0246</strain>
    </source>
</reference>
<dbReference type="GO" id="GO:0005829">
    <property type="term" value="C:cytosol"/>
    <property type="evidence" value="ECO:0007669"/>
    <property type="project" value="TreeGrafter"/>
</dbReference>
<feature type="domain" description="NADP-dependent oxidoreductase" evidence="2">
    <location>
        <begin position="49"/>
        <end position="361"/>
    </location>
</feature>
<dbReference type="PANTHER" id="PTHR42686:SF1">
    <property type="entry name" value="GH17980P-RELATED"/>
    <property type="match status" value="1"/>
</dbReference>
<dbReference type="EMBL" id="KQ087240">
    <property type="protein sequence ID" value="KLT40159.1"/>
    <property type="molecule type" value="Genomic_DNA"/>
</dbReference>
<dbReference type="PANTHER" id="PTHR42686">
    <property type="entry name" value="GH17980P-RELATED"/>
    <property type="match status" value="1"/>
</dbReference>
<protein>
    <submittedName>
        <fullName evidence="3">Aldo/keto reductase</fullName>
    </submittedName>
</protein>
<dbReference type="GO" id="GO:0045290">
    <property type="term" value="F:D-arabinose 1-dehydrogenase [NAD(P)+] activity"/>
    <property type="evidence" value="ECO:0007669"/>
    <property type="project" value="InterPro"/>
</dbReference>
<organism evidence="3 4">
    <name type="scientific">Cutaneotrichosporon oleaginosum</name>
    <dbReference type="NCBI Taxonomy" id="879819"/>
    <lineage>
        <taxon>Eukaryota</taxon>
        <taxon>Fungi</taxon>
        <taxon>Dikarya</taxon>
        <taxon>Basidiomycota</taxon>
        <taxon>Agaricomycotina</taxon>
        <taxon>Tremellomycetes</taxon>
        <taxon>Trichosporonales</taxon>
        <taxon>Trichosporonaceae</taxon>
        <taxon>Cutaneotrichosporon</taxon>
    </lineage>
</organism>
<dbReference type="Pfam" id="PF00248">
    <property type="entry name" value="Aldo_ket_red"/>
    <property type="match status" value="1"/>
</dbReference>
<proteinExistence type="predicted"/>
<dbReference type="RefSeq" id="XP_018276650.1">
    <property type="nucleotide sequence ID" value="XM_018420953.1"/>
</dbReference>
<evidence type="ECO:0000256" key="1">
    <source>
        <dbReference type="SAM" id="MobiDB-lite"/>
    </source>
</evidence>
<dbReference type="GO" id="GO:0070485">
    <property type="term" value="P:dehydro-D-arabinono-1,4-lactone biosynthetic process"/>
    <property type="evidence" value="ECO:0007669"/>
    <property type="project" value="TreeGrafter"/>
</dbReference>
<dbReference type="Gene3D" id="3.20.20.100">
    <property type="entry name" value="NADP-dependent oxidoreductase domain"/>
    <property type="match status" value="1"/>
</dbReference>
<dbReference type="AlphaFoldDB" id="A0A0J1AXV4"/>
<dbReference type="Proteomes" id="UP000053611">
    <property type="component" value="Unassembled WGS sequence"/>
</dbReference>
<evidence type="ECO:0000313" key="4">
    <source>
        <dbReference type="Proteomes" id="UP000053611"/>
    </source>
</evidence>
<dbReference type="SUPFAM" id="SSF51430">
    <property type="entry name" value="NAD(P)-linked oxidoreductase"/>
    <property type="match status" value="1"/>
</dbReference>
<keyword evidence="4" id="KW-1185">Reference proteome</keyword>
<dbReference type="InterPro" id="IPR036812">
    <property type="entry name" value="NAD(P)_OxRdtase_dom_sf"/>
</dbReference>
<dbReference type="CDD" id="cd19164">
    <property type="entry name" value="AKR_ARA2"/>
    <property type="match status" value="1"/>
</dbReference>
<gene>
    <name evidence="3" type="ORF">CC85DRAFT_264235</name>
</gene>
<dbReference type="OrthoDB" id="5286008at2759"/>
<accession>A0A0J1AXV4</accession>
<sequence length="401" mass="42811">MSNHPSAPEEVIPPFDLPPMGEDDAVSPAEMLPPPVPNPALPDVTLPRLVLGCAPFGYGVYTDKDAVRTSMPVRIVRAALRAGMCAFDTAPHYHPSEIILGHALAALRDEFPRSSYAIITKAGKYGPTVKDHDYAPETIKASVERSLRRLQTDYLDVVYLHDVEFVADAPPAQGTHLDALTNPAAFHLTDPTPLGAGDERVLAALGALRDLEAAGKVRRIGIAGYPLPTLLRLCRLAQAAGLPVDVVQSYAHHTLQCSTLPAFLAAFEDAGVAQVLNAAPLAMGILTAGGGPDWHPAKYIPDVYPATREAVDVAKQRGTSIEQVACNLAYRPLLLGSGGVVPCVIGCTDLAQLHVTLRAFAAANNGDVEEKVMETERVLVELFKSRGVHNVSWQSPAPKDM</sequence>
<name>A0A0J1AXV4_9TREE</name>
<dbReference type="InterPro" id="IPR023210">
    <property type="entry name" value="NADP_OxRdtase_dom"/>
</dbReference>
<dbReference type="GeneID" id="28981556"/>
<dbReference type="STRING" id="879819.A0A0J1AXV4"/>
<dbReference type="InterPro" id="IPR044480">
    <property type="entry name" value="Ara2-like"/>
</dbReference>
<evidence type="ECO:0000313" key="3">
    <source>
        <dbReference type="EMBL" id="KLT40159.1"/>
    </source>
</evidence>
<feature type="region of interest" description="Disordered" evidence="1">
    <location>
        <begin position="1"/>
        <end position="34"/>
    </location>
</feature>
<evidence type="ECO:0000259" key="2">
    <source>
        <dbReference type="Pfam" id="PF00248"/>
    </source>
</evidence>